<comment type="similarity">
    <text evidence="5">Belongs to the bacterial solute-binding protein 9 family.</text>
</comment>
<evidence type="ECO:0000256" key="4">
    <source>
        <dbReference type="ARBA" id="ARBA00022729"/>
    </source>
</evidence>
<comment type="caution">
    <text evidence="7">The sequence shown here is derived from an EMBL/GenBank/DDBJ whole genome shotgun (WGS) entry which is preliminary data.</text>
</comment>
<dbReference type="GO" id="GO:0030313">
    <property type="term" value="C:cell envelope"/>
    <property type="evidence" value="ECO:0007669"/>
    <property type="project" value="UniProtKB-SubCell"/>
</dbReference>
<dbReference type="EMBL" id="AXCW01000336">
    <property type="protein sequence ID" value="EYR62083.1"/>
    <property type="molecule type" value="Genomic_DNA"/>
</dbReference>
<dbReference type="InterPro" id="IPR006129">
    <property type="entry name" value="AdhesinB"/>
</dbReference>
<evidence type="ECO:0000313" key="8">
    <source>
        <dbReference type="Proteomes" id="UP000019753"/>
    </source>
</evidence>
<accession>A0A021VLX1</accession>
<keyword evidence="3" id="KW-0479">Metal-binding</keyword>
<dbReference type="InterPro" id="IPR006127">
    <property type="entry name" value="ZnuA-like"/>
</dbReference>
<dbReference type="PANTHER" id="PTHR42953">
    <property type="entry name" value="HIGH-AFFINITY ZINC UPTAKE SYSTEM PROTEIN ZNUA-RELATED"/>
    <property type="match status" value="1"/>
</dbReference>
<dbReference type="SUPFAM" id="SSF53807">
    <property type="entry name" value="Helical backbone' metal receptor"/>
    <property type="match status" value="1"/>
</dbReference>
<evidence type="ECO:0000256" key="1">
    <source>
        <dbReference type="ARBA" id="ARBA00004196"/>
    </source>
</evidence>
<name>A0A021VLX1_9CELL</name>
<dbReference type="Proteomes" id="UP000019753">
    <property type="component" value="Unassembled WGS sequence"/>
</dbReference>
<dbReference type="OrthoDB" id="9810636at2"/>
<dbReference type="AlphaFoldDB" id="A0A021VLX1"/>
<dbReference type="PRINTS" id="PR00690">
    <property type="entry name" value="ADHESNFAMILY"/>
</dbReference>
<feature type="signal peptide" evidence="6">
    <location>
        <begin position="1"/>
        <end position="25"/>
    </location>
</feature>
<evidence type="ECO:0000256" key="5">
    <source>
        <dbReference type="RuleBase" id="RU003512"/>
    </source>
</evidence>
<dbReference type="InterPro" id="IPR006128">
    <property type="entry name" value="Lipoprotein_PsaA-like"/>
</dbReference>
<dbReference type="PROSITE" id="PS51257">
    <property type="entry name" value="PROKAR_LIPOPROTEIN"/>
    <property type="match status" value="1"/>
</dbReference>
<proteinExistence type="inferred from homology"/>
<evidence type="ECO:0000256" key="3">
    <source>
        <dbReference type="ARBA" id="ARBA00022723"/>
    </source>
</evidence>
<dbReference type="Gene3D" id="3.40.50.1980">
    <property type="entry name" value="Nitrogenase molybdenum iron protein domain"/>
    <property type="match status" value="2"/>
</dbReference>
<evidence type="ECO:0000256" key="6">
    <source>
        <dbReference type="SAM" id="SignalP"/>
    </source>
</evidence>
<protein>
    <submittedName>
        <fullName evidence="7">Iron-binding protein</fullName>
    </submittedName>
</protein>
<keyword evidence="8" id="KW-1185">Reference proteome</keyword>
<gene>
    <name evidence="7" type="ORF">N866_12010</name>
</gene>
<keyword evidence="2 5" id="KW-0813">Transport</keyword>
<feature type="chain" id="PRO_5001496701" evidence="6">
    <location>
        <begin position="26"/>
        <end position="308"/>
    </location>
</feature>
<sequence length="308" mass="32291">MPKHRTVLALAGALAAAALAGCALAATPATPSGSPPDDRPRVVATFTVLADMARVVGGDDVVVTSVTKPGSEIHGYEPTPDDLRRAVGADLLLVNGLGLENWVGRLVEPLGLPTVVLTDGIDPLPIAGSDAVNPHAWMSPRVGVHYVERIAQELALLDPPRADAYQRRAEAYGAELEALHAELVGRLRDLPADRRVLVTCEGAFSYLARDAGLEEAYLWPVNAERQGTPRQVAGVVLTVRDRGVPAVFCESTVPPTAQLQVAAETGARFGGTLYVDSLTGPDGPAPTYLDLLRHDVDVVVAGLTGATT</sequence>
<keyword evidence="4 6" id="KW-0732">Signal</keyword>
<dbReference type="RefSeq" id="WP_034228910.1">
    <property type="nucleotide sequence ID" value="NZ_AXCW01000336.1"/>
</dbReference>
<dbReference type="PANTHER" id="PTHR42953:SF1">
    <property type="entry name" value="METAL-BINDING PROTEIN HI_0362-RELATED"/>
    <property type="match status" value="1"/>
</dbReference>
<evidence type="ECO:0000313" key="7">
    <source>
        <dbReference type="EMBL" id="EYR62083.1"/>
    </source>
</evidence>
<dbReference type="PRINTS" id="PR00691">
    <property type="entry name" value="ADHESINB"/>
</dbReference>
<comment type="subcellular location">
    <subcellularLocation>
        <location evidence="1">Cell envelope</location>
    </subcellularLocation>
</comment>
<organism evidence="7 8">
    <name type="scientific">Actinotalea ferrariae CF5-4</name>
    <dbReference type="NCBI Taxonomy" id="948458"/>
    <lineage>
        <taxon>Bacteria</taxon>
        <taxon>Bacillati</taxon>
        <taxon>Actinomycetota</taxon>
        <taxon>Actinomycetes</taxon>
        <taxon>Micrococcales</taxon>
        <taxon>Cellulomonadaceae</taxon>
        <taxon>Actinotalea</taxon>
    </lineage>
</organism>
<dbReference type="GO" id="GO:0046872">
    <property type="term" value="F:metal ion binding"/>
    <property type="evidence" value="ECO:0007669"/>
    <property type="project" value="UniProtKB-KW"/>
</dbReference>
<dbReference type="GO" id="GO:0007155">
    <property type="term" value="P:cell adhesion"/>
    <property type="evidence" value="ECO:0007669"/>
    <property type="project" value="InterPro"/>
</dbReference>
<reference evidence="7 8" key="1">
    <citation type="submission" date="2014-01" db="EMBL/GenBank/DDBJ databases">
        <title>Actinotalea ferrariae CF5-4.</title>
        <authorList>
            <person name="Chen F."/>
            <person name="Li Y."/>
            <person name="Wang G."/>
        </authorList>
    </citation>
    <scope>NUCLEOTIDE SEQUENCE [LARGE SCALE GENOMIC DNA]</scope>
    <source>
        <strain evidence="7 8">CF5-4</strain>
    </source>
</reference>
<dbReference type="GO" id="GO:0030001">
    <property type="term" value="P:metal ion transport"/>
    <property type="evidence" value="ECO:0007669"/>
    <property type="project" value="InterPro"/>
</dbReference>
<dbReference type="Pfam" id="PF01297">
    <property type="entry name" value="ZnuA"/>
    <property type="match status" value="1"/>
</dbReference>
<dbReference type="InterPro" id="IPR050492">
    <property type="entry name" value="Bact_metal-bind_prot9"/>
</dbReference>
<evidence type="ECO:0000256" key="2">
    <source>
        <dbReference type="ARBA" id="ARBA00022448"/>
    </source>
</evidence>